<dbReference type="RefSeq" id="XP_016496793.1">
    <property type="nucleotide sequence ID" value="XM_016641307.1"/>
</dbReference>
<organism evidence="1">
    <name type="scientific">Nicotiana tabacum</name>
    <name type="common">Common tobacco</name>
    <dbReference type="NCBI Taxonomy" id="4097"/>
    <lineage>
        <taxon>Eukaryota</taxon>
        <taxon>Viridiplantae</taxon>
        <taxon>Streptophyta</taxon>
        <taxon>Embryophyta</taxon>
        <taxon>Tracheophyta</taxon>
        <taxon>Spermatophyta</taxon>
        <taxon>Magnoliopsida</taxon>
        <taxon>eudicotyledons</taxon>
        <taxon>Gunneridae</taxon>
        <taxon>Pentapetalae</taxon>
        <taxon>asterids</taxon>
        <taxon>lamiids</taxon>
        <taxon>Solanales</taxon>
        <taxon>Solanaceae</taxon>
        <taxon>Nicotianoideae</taxon>
        <taxon>Nicotianeae</taxon>
        <taxon>Nicotiana</taxon>
    </lineage>
</organism>
<dbReference type="PANTHER" id="PTHR33116:SF66">
    <property type="entry name" value="REVERSE TRANSCRIPTASE ZINC-BINDING DOMAIN-CONTAINING PROTEIN"/>
    <property type="match status" value="1"/>
</dbReference>
<proteinExistence type="predicted"/>
<dbReference type="KEGG" id="nta:107815687"/>
<accession>A0A1S4C6P1</accession>
<dbReference type="OrthoDB" id="1306121at2759"/>
<dbReference type="STRING" id="4097.A0A1S4C6P1"/>
<sequence>MYKIIAKILTARLKMVVDCLVGPSRSAFIEGRNILDNVILAHELIKGYTQKAVSPRCMIKVAIRKAYDSVEWSFLSYLMMELEIPYKMMCCRADKVSINLMMKQFEHFSAASGLQANMEKSSLYVAGVSTQYKDEILKELHFTTGALPFKYLRVLLSSKKLTVS</sequence>
<name>A0A1S4C6P1_TOBAC</name>
<dbReference type="AlphaFoldDB" id="A0A1S4C6P1"/>
<evidence type="ECO:0008006" key="2">
    <source>
        <dbReference type="Google" id="ProtNLM"/>
    </source>
</evidence>
<dbReference type="PANTHER" id="PTHR33116">
    <property type="entry name" value="REVERSE TRANSCRIPTASE ZINC-BINDING DOMAIN-CONTAINING PROTEIN-RELATED-RELATED"/>
    <property type="match status" value="1"/>
</dbReference>
<evidence type="ECO:0000313" key="1">
    <source>
        <dbReference type="RefSeq" id="XP_016496793.1"/>
    </source>
</evidence>
<gene>
    <name evidence="1" type="primary">LOC107815687</name>
</gene>
<reference evidence="1" key="1">
    <citation type="submission" date="2025-08" db="UniProtKB">
        <authorList>
            <consortium name="RefSeq"/>
        </authorList>
    </citation>
    <scope>IDENTIFICATION</scope>
</reference>
<protein>
    <recommendedName>
        <fullName evidence="2">Reverse transcriptase domain-containing protein</fullName>
    </recommendedName>
</protein>
<dbReference type="PaxDb" id="4097-A0A1S4C6P1"/>